<accession>A0ABM9I5V6</accession>
<dbReference type="EMBL" id="OX458333">
    <property type="protein sequence ID" value="CAI8911587.1"/>
    <property type="molecule type" value="Genomic_DNA"/>
</dbReference>
<reference evidence="3 4" key="1">
    <citation type="submission" date="2023-03" db="EMBL/GenBank/DDBJ databases">
        <authorList>
            <person name="Pearce D."/>
        </authorList>
    </citation>
    <scope>NUCLEOTIDE SEQUENCE [LARGE SCALE GENOMIC DNA]</scope>
    <source>
        <strain evidence="3">Msz</strain>
    </source>
</reference>
<dbReference type="Proteomes" id="UP001162030">
    <property type="component" value="Chromosome"/>
</dbReference>
<feature type="transmembrane region" description="Helical" evidence="2">
    <location>
        <begin position="12"/>
        <end position="28"/>
    </location>
</feature>
<dbReference type="RefSeq" id="WP_051331432.1">
    <property type="nucleotide sequence ID" value="NZ_OX458333.1"/>
</dbReference>
<protein>
    <submittedName>
        <fullName evidence="3">Membrane protein</fullName>
    </submittedName>
</protein>
<keyword evidence="4" id="KW-1185">Reference proteome</keyword>
<feature type="region of interest" description="Disordered" evidence="1">
    <location>
        <begin position="302"/>
        <end position="324"/>
    </location>
</feature>
<dbReference type="PANTHER" id="PTHR39419">
    <property type="entry name" value="SLL0814 PROTEIN"/>
    <property type="match status" value="1"/>
</dbReference>
<dbReference type="PANTHER" id="PTHR39419:SF1">
    <property type="entry name" value="SLL0814 PROTEIN"/>
    <property type="match status" value="1"/>
</dbReference>
<keyword evidence="2" id="KW-0812">Transmembrane</keyword>
<evidence type="ECO:0000256" key="2">
    <source>
        <dbReference type="SAM" id="Phobius"/>
    </source>
</evidence>
<feature type="compositionally biased region" description="Polar residues" evidence="1">
    <location>
        <begin position="306"/>
        <end position="324"/>
    </location>
</feature>
<proteinExistence type="predicted"/>
<name>A0ABM9I5V6_9GAMM</name>
<feature type="transmembrane region" description="Helical" evidence="2">
    <location>
        <begin position="123"/>
        <end position="144"/>
    </location>
</feature>
<evidence type="ECO:0000256" key="1">
    <source>
        <dbReference type="SAM" id="MobiDB-lite"/>
    </source>
</evidence>
<dbReference type="InterPro" id="IPR007354">
    <property type="entry name" value="CruF-like"/>
</dbReference>
<feature type="transmembrane region" description="Helical" evidence="2">
    <location>
        <begin position="35"/>
        <end position="54"/>
    </location>
</feature>
<feature type="transmembrane region" description="Helical" evidence="2">
    <location>
        <begin position="74"/>
        <end position="102"/>
    </location>
</feature>
<evidence type="ECO:0000313" key="3">
    <source>
        <dbReference type="EMBL" id="CAI8911587.1"/>
    </source>
</evidence>
<gene>
    <name evidence="3" type="ORF">MSZNOR_3653</name>
</gene>
<feature type="transmembrane region" description="Helical" evidence="2">
    <location>
        <begin position="164"/>
        <end position="186"/>
    </location>
</feature>
<keyword evidence="2" id="KW-0472">Membrane</keyword>
<evidence type="ECO:0000313" key="4">
    <source>
        <dbReference type="Proteomes" id="UP001162030"/>
    </source>
</evidence>
<feature type="transmembrane region" description="Helical" evidence="2">
    <location>
        <begin position="250"/>
        <end position="271"/>
    </location>
</feature>
<sequence length="324" mass="36663">MFEQLFWSLTHRPYITLFLITFLLLSWLEQGKLRTGIWVISSYLVALLAEWGSINYGIPFGRYVYHYEALSNDLVVFGVPFFDSLSFSFLSYVSFSLAQFFMSPLWIKAYDVQRVTPAEVRNSVPVLLLGAFLMLVVDLIVDPIANLGRYWFLGDIYHYPEPGVHFGVTLANYAGWYIVATVTIFLNQRIDRILMNRERRRGEPVRLAYMPCKGLFALCFWSGIVIFQLGVTYWLAYGGEPIPDQDRLKLQALTGSFIIAPILVLAVMQLLKPSNRVHGDDVREQISTHPVGASVQDKAEALGMSPPSSLLTAARGNESSRSAR</sequence>
<organism evidence="3 4">
    <name type="scientific">Methylocaldum szegediense</name>
    <dbReference type="NCBI Taxonomy" id="73780"/>
    <lineage>
        <taxon>Bacteria</taxon>
        <taxon>Pseudomonadati</taxon>
        <taxon>Pseudomonadota</taxon>
        <taxon>Gammaproteobacteria</taxon>
        <taxon>Methylococcales</taxon>
        <taxon>Methylococcaceae</taxon>
        <taxon>Methylocaldum</taxon>
    </lineage>
</organism>
<feature type="transmembrane region" description="Helical" evidence="2">
    <location>
        <begin position="207"/>
        <end position="230"/>
    </location>
</feature>
<keyword evidence="2" id="KW-1133">Transmembrane helix</keyword>
<dbReference type="Pfam" id="PF04240">
    <property type="entry name" value="Caroten_synth"/>
    <property type="match status" value="1"/>
</dbReference>